<dbReference type="InterPro" id="IPR008523">
    <property type="entry name" value="DUF805"/>
</dbReference>
<keyword evidence="3" id="KW-1185">Reference proteome</keyword>
<comment type="caution">
    <text evidence="2">The sequence shown here is derived from an EMBL/GenBank/DDBJ whole genome shotgun (WGS) entry which is preliminary data.</text>
</comment>
<feature type="transmembrane region" description="Helical" evidence="1">
    <location>
        <begin position="117"/>
        <end position="137"/>
    </location>
</feature>
<dbReference type="PANTHER" id="PTHR34980:SF2">
    <property type="entry name" value="INNER MEMBRANE PROTEIN YHAH-RELATED"/>
    <property type="match status" value="1"/>
</dbReference>
<feature type="transmembrane region" description="Helical" evidence="1">
    <location>
        <begin position="191"/>
        <end position="215"/>
    </location>
</feature>
<gene>
    <name evidence="2" type="ORF">EG799_00510</name>
</gene>
<name>A0A3N5DI33_9SPHN</name>
<feature type="transmembrane region" description="Helical" evidence="1">
    <location>
        <begin position="60"/>
        <end position="82"/>
    </location>
</feature>
<proteinExistence type="predicted"/>
<keyword evidence="1" id="KW-1133">Transmembrane helix</keyword>
<evidence type="ECO:0000256" key="1">
    <source>
        <dbReference type="SAM" id="Phobius"/>
    </source>
</evidence>
<dbReference type="PANTHER" id="PTHR34980">
    <property type="entry name" value="INNER MEMBRANE PROTEIN-RELATED-RELATED"/>
    <property type="match status" value="1"/>
</dbReference>
<feature type="transmembrane region" description="Helical" evidence="1">
    <location>
        <begin position="149"/>
        <end position="170"/>
    </location>
</feature>
<reference evidence="2 3" key="1">
    <citation type="submission" date="2018-11" db="EMBL/GenBank/DDBJ databases">
        <title>Erythrobacter spongiae sp. nov., isolated from a marine sponge.</title>
        <authorList>
            <person name="Zhuang L."/>
            <person name="Luo L."/>
        </authorList>
    </citation>
    <scope>NUCLEOTIDE SEQUENCE [LARGE SCALE GENOMIC DNA]</scope>
    <source>
        <strain evidence="2 3">HN-E23</strain>
    </source>
</reference>
<evidence type="ECO:0000313" key="3">
    <source>
        <dbReference type="Proteomes" id="UP000275232"/>
    </source>
</evidence>
<protein>
    <submittedName>
        <fullName evidence="2">DUF805 domain-containing protein</fullName>
    </submittedName>
</protein>
<dbReference type="GO" id="GO:0005886">
    <property type="term" value="C:plasma membrane"/>
    <property type="evidence" value="ECO:0007669"/>
    <property type="project" value="TreeGrafter"/>
</dbReference>
<keyword evidence="1" id="KW-0812">Transmembrane</keyword>
<dbReference type="EMBL" id="RPFZ01000001">
    <property type="protein sequence ID" value="RPF70275.1"/>
    <property type="molecule type" value="Genomic_DNA"/>
</dbReference>
<evidence type="ECO:0000313" key="2">
    <source>
        <dbReference type="EMBL" id="RPF70275.1"/>
    </source>
</evidence>
<organism evidence="2 3">
    <name type="scientific">Aurantiacibacter spongiae</name>
    <dbReference type="NCBI Taxonomy" id="2488860"/>
    <lineage>
        <taxon>Bacteria</taxon>
        <taxon>Pseudomonadati</taxon>
        <taxon>Pseudomonadota</taxon>
        <taxon>Alphaproteobacteria</taxon>
        <taxon>Sphingomonadales</taxon>
        <taxon>Erythrobacteraceae</taxon>
        <taxon>Aurantiacibacter</taxon>
    </lineage>
</organism>
<dbReference type="AlphaFoldDB" id="A0A3N5DI33"/>
<dbReference type="Pfam" id="PF05656">
    <property type="entry name" value="DUF805"/>
    <property type="match status" value="1"/>
</dbReference>
<accession>A0A3N5DI33</accession>
<dbReference type="Proteomes" id="UP000275232">
    <property type="component" value="Unassembled WGS sequence"/>
</dbReference>
<keyword evidence="1" id="KW-0472">Membrane</keyword>
<sequence length="233" mass="24651">MRALPMASACLLASRRSSGYTSRGPIDETASGEGKTMIDAVKYNLSHLTDFSGRDARPTFWWYVLFLAIVQFGIGILISIPVMTSSMASGFSAARSGADQATLEAQMMQQMSGSMVTMGYISAAVGVVVTLMGLAAFVRRLHDSGKTGWWAAIPLATKAITVLVGLQALTRMTQTFAAARGSADLEAMQSQVMAASWVNLVGIVGIVVIIAFGVMKSDPAANRYGEEPVRLGA</sequence>